<reference evidence="1 2" key="1">
    <citation type="journal article" date="2020" name="Front. Plant Sci.">
        <title>Isolation of Rhizosphere Bacteria That Improve Quality and Water Stress Tolerance in Greenhouse Ornamentals.</title>
        <authorList>
            <person name="Nordstedt N.P."/>
            <person name="Jones M.L."/>
        </authorList>
    </citation>
    <scope>NUCLEOTIDE SEQUENCE [LARGE SCALE GENOMIC DNA]</scope>
    <source>
        <strain evidence="1 2">C7D2</strain>
    </source>
</reference>
<evidence type="ECO:0000313" key="1">
    <source>
        <dbReference type="EMBL" id="NUT90089.1"/>
    </source>
</evidence>
<protein>
    <submittedName>
        <fullName evidence="1">Uncharacterized protein</fullName>
    </submittedName>
</protein>
<accession>A0A7Y6DKD1</accession>
<evidence type="ECO:0000313" key="2">
    <source>
        <dbReference type="Proteomes" id="UP000536720"/>
    </source>
</evidence>
<dbReference type="Proteomes" id="UP000536720">
    <property type="component" value="Unassembled WGS sequence"/>
</dbReference>
<proteinExistence type="predicted"/>
<dbReference type="RefSeq" id="WP_175364149.1">
    <property type="nucleotide sequence ID" value="NZ_JABFMR010000048.1"/>
</dbReference>
<dbReference type="EMBL" id="JABFMR010000048">
    <property type="protein sequence ID" value="NUT90089.1"/>
    <property type="molecule type" value="Genomic_DNA"/>
</dbReference>
<gene>
    <name evidence="1" type="ORF">HNO91_27020</name>
</gene>
<organism evidence="1 2">
    <name type="scientific">Pseudomonas corrugata</name>
    <dbReference type="NCBI Taxonomy" id="47879"/>
    <lineage>
        <taxon>Bacteria</taxon>
        <taxon>Pseudomonadati</taxon>
        <taxon>Pseudomonadota</taxon>
        <taxon>Gammaproteobacteria</taxon>
        <taxon>Pseudomonadales</taxon>
        <taxon>Pseudomonadaceae</taxon>
        <taxon>Pseudomonas</taxon>
    </lineage>
</organism>
<sequence>MENQASGTELVEFDEYGSYEITDLEVLDAVAGGWEVNIGCNGGSVNAKCGDTPVNGACGSPPVNSSCGDDQDG</sequence>
<dbReference type="AlphaFoldDB" id="A0A7Y6DKD1"/>
<comment type="caution">
    <text evidence="1">The sequence shown here is derived from an EMBL/GenBank/DDBJ whole genome shotgun (WGS) entry which is preliminary data.</text>
</comment>
<name>A0A7Y6DKD1_9PSED</name>